<reference evidence="2" key="1">
    <citation type="journal article" date="2021" name="Nat. Commun.">
        <title>Genetic determinants of endophytism in the Arabidopsis root mycobiome.</title>
        <authorList>
            <person name="Mesny F."/>
            <person name="Miyauchi S."/>
            <person name="Thiergart T."/>
            <person name="Pickel B."/>
            <person name="Atanasova L."/>
            <person name="Karlsson M."/>
            <person name="Huettel B."/>
            <person name="Barry K.W."/>
            <person name="Haridas S."/>
            <person name="Chen C."/>
            <person name="Bauer D."/>
            <person name="Andreopoulos W."/>
            <person name="Pangilinan J."/>
            <person name="LaButti K."/>
            <person name="Riley R."/>
            <person name="Lipzen A."/>
            <person name="Clum A."/>
            <person name="Drula E."/>
            <person name="Henrissat B."/>
            <person name="Kohler A."/>
            <person name="Grigoriev I.V."/>
            <person name="Martin F.M."/>
            <person name="Hacquard S."/>
        </authorList>
    </citation>
    <scope>NUCLEOTIDE SEQUENCE</scope>
    <source>
        <strain evidence="2">MPI-CAGE-AT-0021</strain>
    </source>
</reference>
<accession>A0A9P9IK60</accession>
<dbReference type="InterPro" id="IPR052895">
    <property type="entry name" value="HetReg/Transcr_Mod"/>
</dbReference>
<keyword evidence="3" id="KW-1185">Reference proteome</keyword>
<proteinExistence type="predicted"/>
<dbReference type="Proteomes" id="UP000717696">
    <property type="component" value="Unassembled WGS sequence"/>
</dbReference>
<evidence type="ECO:0000313" key="2">
    <source>
        <dbReference type="EMBL" id="KAH7123242.1"/>
    </source>
</evidence>
<sequence length="546" mass="63493">MGEIYSRARRVLIWLGKYVEMEKSLNLMLKTFNNREELDFSGTNWGSVLHVFSNQWFHRVWCIQELVLAKRPVLVSGSSTVSWANFVEAGRWVHKQLSLSEEGLQYARTLEHLDVLQTMRETRKKTHWRERHTLLQLLFLTRGFQATDPRDKLFALVGLAGDVMSSDWEVTPDYDISLPEVYRRFALWHLTRKQQIEIFSFGINKDSQLTEDLKGLPSWVPDLTRPDLAAPLPKLEYLSVNYIDIRYDIFKEFSIRKKHFHAGTKVYHADLKFPWWGMGRRSHFEPPRIAFTEGANIIHLLGTEIGTLKMIGQSFDETKPALQPLPNWDYEKSPGRFQRVGQWLRDSWSLVAVDTDGSKYELSDEVFEAAWRTMICDMTITGHAVLGRMYRRASREVYESFCDQELIKEHKEWIEVISDAAATGKLYKEGNTRAAEASTITIDDNDVKMNDRSLEKQLQLQMATNRWYQARRFGITTSGDYAAVPKAARQGDTICIFNGGRVPYVLRPGKQGYYQLVGECYVHEMMRGEVQIKFPRHEHEKSFAIR</sequence>
<evidence type="ECO:0000259" key="1">
    <source>
        <dbReference type="Pfam" id="PF06985"/>
    </source>
</evidence>
<dbReference type="AlphaFoldDB" id="A0A9P9IK60"/>
<evidence type="ECO:0000313" key="3">
    <source>
        <dbReference type="Proteomes" id="UP000717696"/>
    </source>
</evidence>
<name>A0A9P9IK60_9HYPO</name>
<dbReference type="PANTHER" id="PTHR24148">
    <property type="entry name" value="ANKYRIN REPEAT DOMAIN-CONTAINING PROTEIN 39 HOMOLOG-RELATED"/>
    <property type="match status" value="1"/>
</dbReference>
<protein>
    <recommendedName>
        <fullName evidence="1">Heterokaryon incompatibility domain-containing protein</fullName>
    </recommendedName>
</protein>
<comment type="caution">
    <text evidence="2">The sequence shown here is derived from an EMBL/GenBank/DDBJ whole genome shotgun (WGS) entry which is preliminary data.</text>
</comment>
<gene>
    <name evidence="2" type="ORF">B0J13DRAFT_647398</name>
</gene>
<dbReference type="EMBL" id="JAGMUU010000025">
    <property type="protein sequence ID" value="KAH7123242.1"/>
    <property type="molecule type" value="Genomic_DNA"/>
</dbReference>
<dbReference type="PANTHER" id="PTHR24148:SF64">
    <property type="entry name" value="HETEROKARYON INCOMPATIBILITY DOMAIN-CONTAINING PROTEIN"/>
    <property type="match status" value="1"/>
</dbReference>
<dbReference type="OrthoDB" id="3553147at2759"/>
<feature type="domain" description="Heterokaryon incompatibility" evidence="1">
    <location>
        <begin position="1"/>
        <end position="65"/>
    </location>
</feature>
<organism evidence="2 3">
    <name type="scientific">Dactylonectria estremocensis</name>
    <dbReference type="NCBI Taxonomy" id="1079267"/>
    <lineage>
        <taxon>Eukaryota</taxon>
        <taxon>Fungi</taxon>
        <taxon>Dikarya</taxon>
        <taxon>Ascomycota</taxon>
        <taxon>Pezizomycotina</taxon>
        <taxon>Sordariomycetes</taxon>
        <taxon>Hypocreomycetidae</taxon>
        <taxon>Hypocreales</taxon>
        <taxon>Nectriaceae</taxon>
        <taxon>Dactylonectria</taxon>
    </lineage>
</organism>
<dbReference type="InterPro" id="IPR010730">
    <property type="entry name" value="HET"/>
</dbReference>
<dbReference type="Pfam" id="PF06985">
    <property type="entry name" value="HET"/>
    <property type="match status" value="1"/>
</dbReference>
<dbReference type="Pfam" id="PF26639">
    <property type="entry name" value="Het-6_barrel"/>
    <property type="match status" value="1"/>
</dbReference>